<dbReference type="Proteomes" id="UP000261325">
    <property type="component" value="Unassembled WGS sequence"/>
</dbReference>
<protein>
    <submittedName>
        <fullName evidence="3">Type IV pili twitching motility protein PilT</fullName>
    </submittedName>
</protein>
<dbReference type="EMBL" id="DLYI01000165">
    <property type="protein sequence ID" value="HAC28653.1"/>
    <property type="molecule type" value="Genomic_DNA"/>
</dbReference>
<organism evidence="3 4">
    <name type="scientific">Marinobacter nauticus</name>
    <name type="common">Marinobacter hydrocarbonoclasticus</name>
    <name type="synonym">Marinobacter aquaeolei</name>
    <dbReference type="NCBI Taxonomy" id="2743"/>
    <lineage>
        <taxon>Bacteria</taxon>
        <taxon>Pseudomonadati</taxon>
        <taxon>Pseudomonadota</taxon>
        <taxon>Gammaproteobacteria</taxon>
        <taxon>Pseudomonadales</taxon>
        <taxon>Marinobacteraceae</taxon>
        <taxon>Marinobacter</taxon>
    </lineage>
</organism>
<dbReference type="Gene3D" id="3.40.50.300">
    <property type="entry name" value="P-loop containing nucleotide triphosphate hydrolases"/>
    <property type="match status" value="1"/>
</dbReference>
<feature type="domain" description="Bacterial type II secretion system protein E" evidence="2">
    <location>
        <begin position="34"/>
        <end position="78"/>
    </location>
</feature>
<accession>A0A3B8WHU0</accession>
<dbReference type="SUPFAM" id="SSF52540">
    <property type="entry name" value="P-loop containing nucleoside triphosphate hydrolases"/>
    <property type="match status" value="1"/>
</dbReference>
<dbReference type="GO" id="GO:0016887">
    <property type="term" value="F:ATP hydrolysis activity"/>
    <property type="evidence" value="ECO:0007669"/>
    <property type="project" value="InterPro"/>
</dbReference>
<gene>
    <name evidence="3" type="ORF">DCF82_12685</name>
</gene>
<dbReference type="InterPro" id="IPR001482">
    <property type="entry name" value="T2SS/T4SS_dom"/>
</dbReference>
<evidence type="ECO:0000313" key="4">
    <source>
        <dbReference type="Proteomes" id="UP000261325"/>
    </source>
</evidence>
<dbReference type="Pfam" id="PF00437">
    <property type="entry name" value="T2SSE"/>
    <property type="match status" value="1"/>
</dbReference>
<dbReference type="AlphaFoldDB" id="A0A3B8WHU0"/>
<dbReference type="PANTHER" id="PTHR30486">
    <property type="entry name" value="TWITCHING MOTILITY PROTEIN PILT"/>
    <property type="match status" value="1"/>
</dbReference>
<comment type="caution">
    <text evidence="3">The sequence shown here is derived from an EMBL/GenBank/DDBJ whole genome shotgun (WGS) entry which is preliminary data.</text>
</comment>
<dbReference type="PANTHER" id="PTHR30486:SF12">
    <property type="entry name" value="TYPE IV PILUS ATPASE PILU"/>
    <property type="match status" value="1"/>
</dbReference>
<evidence type="ECO:0000259" key="2">
    <source>
        <dbReference type="Pfam" id="PF00437"/>
    </source>
</evidence>
<sequence>RVSAFFQRNLCGMVLRRIEVKIPQIDDLSLPEIIKDLAMTKRGLIMFVGATGTGKSTSLAAMLGHRNRNSRGHIISIE</sequence>
<proteinExistence type="inferred from homology"/>
<dbReference type="InterPro" id="IPR050921">
    <property type="entry name" value="T4SS_GSP_E_ATPase"/>
</dbReference>
<evidence type="ECO:0000256" key="1">
    <source>
        <dbReference type="ARBA" id="ARBA00006611"/>
    </source>
</evidence>
<reference evidence="3 4" key="1">
    <citation type="journal article" date="2018" name="Nat. Biotechnol.">
        <title>A standardized bacterial taxonomy based on genome phylogeny substantially revises the tree of life.</title>
        <authorList>
            <person name="Parks D.H."/>
            <person name="Chuvochina M."/>
            <person name="Waite D.W."/>
            <person name="Rinke C."/>
            <person name="Skarshewski A."/>
            <person name="Chaumeil P.A."/>
            <person name="Hugenholtz P."/>
        </authorList>
    </citation>
    <scope>NUCLEOTIDE SEQUENCE [LARGE SCALE GENOMIC DNA]</scope>
    <source>
        <strain evidence="3">UBA9049</strain>
    </source>
</reference>
<comment type="similarity">
    <text evidence="1">Belongs to the GSP E family.</text>
</comment>
<evidence type="ECO:0000313" key="3">
    <source>
        <dbReference type="EMBL" id="HAC28653.1"/>
    </source>
</evidence>
<feature type="non-terminal residue" evidence="3">
    <location>
        <position position="78"/>
    </location>
</feature>
<dbReference type="InterPro" id="IPR027417">
    <property type="entry name" value="P-loop_NTPase"/>
</dbReference>
<feature type="non-terminal residue" evidence="3">
    <location>
        <position position="1"/>
    </location>
</feature>
<name>A0A3B8WHU0_MARNT</name>